<evidence type="ECO:0000256" key="6">
    <source>
        <dbReference type="SAM" id="SignalP"/>
    </source>
</evidence>
<feature type="region of interest" description="Disordered" evidence="4">
    <location>
        <begin position="192"/>
        <end position="211"/>
    </location>
</feature>
<feature type="compositionally biased region" description="Acidic residues" evidence="4">
    <location>
        <begin position="276"/>
        <end position="294"/>
    </location>
</feature>
<evidence type="ECO:0000313" key="9">
    <source>
        <dbReference type="Proteomes" id="UP001527866"/>
    </source>
</evidence>
<feature type="compositionally biased region" description="Gly residues" evidence="4">
    <location>
        <begin position="137"/>
        <end position="153"/>
    </location>
</feature>
<protein>
    <submittedName>
        <fullName evidence="8">Chaplin</fullName>
    </submittedName>
</protein>
<feature type="region of interest" description="Disordered" evidence="4">
    <location>
        <begin position="246"/>
        <end position="331"/>
    </location>
</feature>
<evidence type="ECO:0000256" key="3">
    <source>
        <dbReference type="ARBA" id="ARBA00023087"/>
    </source>
</evidence>
<dbReference type="Pfam" id="PF03777">
    <property type="entry name" value="ChpA-C"/>
    <property type="match status" value="4"/>
</dbReference>
<name>A0ABT4TY13_9ACTN</name>
<proteinExistence type="predicted"/>
<keyword evidence="5" id="KW-1133">Transmembrane helix</keyword>
<comment type="caution">
    <text evidence="8">The sequence shown here is derived from an EMBL/GenBank/DDBJ whole genome shotgun (WGS) entry which is preliminary data.</text>
</comment>
<dbReference type="InterPro" id="IPR005528">
    <property type="entry name" value="ChpA-H"/>
</dbReference>
<feature type="compositionally biased region" description="Gly residues" evidence="4">
    <location>
        <begin position="295"/>
        <end position="316"/>
    </location>
</feature>
<dbReference type="PROSITE" id="PS51884">
    <property type="entry name" value="CHAPLIN"/>
    <property type="match status" value="4"/>
</dbReference>
<dbReference type="Proteomes" id="UP001527866">
    <property type="component" value="Unassembled WGS sequence"/>
</dbReference>
<gene>
    <name evidence="8" type="ORF">O4J56_02875</name>
</gene>
<keyword evidence="6" id="KW-0732">Signal</keyword>
<keyword evidence="5" id="KW-0472">Membrane</keyword>
<accession>A0ABT4TY13</accession>
<feature type="compositionally biased region" description="Acidic residues" evidence="4">
    <location>
        <begin position="253"/>
        <end position="264"/>
    </location>
</feature>
<feature type="domain" description="Chaplin" evidence="7">
    <location>
        <begin position="35"/>
        <end position="75"/>
    </location>
</feature>
<reference evidence="8 9" key="1">
    <citation type="submission" date="2023-01" db="EMBL/GenBank/DDBJ databases">
        <title>Draft genome sequence of Nocardiopsis sp. RSe5-2 isolated from halophytes.</title>
        <authorList>
            <person name="Duangmal K."/>
            <person name="Chantavorakit T."/>
        </authorList>
    </citation>
    <scope>NUCLEOTIDE SEQUENCE [LARGE SCALE GENOMIC DNA]</scope>
    <source>
        <strain evidence="8 9">RSe5-2</strain>
    </source>
</reference>
<evidence type="ECO:0000259" key="7">
    <source>
        <dbReference type="PROSITE" id="PS51884"/>
    </source>
</evidence>
<feature type="domain" description="Chaplin" evidence="7">
    <location>
        <begin position="149"/>
        <end position="189"/>
    </location>
</feature>
<keyword evidence="1" id="KW-0964">Secreted</keyword>
<evidence type="ECO:0000256" key="4">
    <source>
        <dbReference type="SAM" id="MobiDB-lite"/>
    </source>
</evidence>
<dbReference type="RefSeq" id="WP_270683477.1">
    <property type="nucleotide sequence ID" value="NZ_JAQFWQ010000005.1"/>
</dbReference>
<keyword evidence="1" id="KW-0134">Cell wall</keyword>
<feature type="domain" description="Chaplin" evidence="7">
    <location>
        <begin position="92"/>
        <end position="132"/>
    </location>
</feature>
<feature type="signal peptide" evidence="6">
    <location>
        <begin position="1"/>
        <end position="28"/>
    </location>
</feature>
<dbReference type="EMBL" id="JAQFWQ010000005">
    <property type="protein sequence ID" value="MDA2809573.1"/>
    <property type="molecule type" value="Genomic_DNA"/>
</dbReference>
<feature type="chain" id="PRO_5046508452" evidence="6">
    <location>
        <begin position="29"/>
        <end position="374"/>
    </location>
</feature>
<evidence type="ECO:0000256" key="1">
    <source>
        <dbReference type="ARBA" id="ARBA00022512"/>
    </source>
</evidence>
<keyword evidence="9" id="KW-1185">Reference proteome</keyword>
<evidence type="ECO:0000256" key="2">
    <source>
        <dbReference type="ARBA" id="ARBA00022889"/>
    </source>
</evidence>
<keyword evidence="3" id="KW-0034">Amyloid</keyword>
<organism evidence="8 9">
    <name type="scientific">Nocardiopsis endophytica</name>
    <dbReference type="NCBI Taxonomy" id="3018445"/>
    <lineage>
        <taxon>Bacteria</taxon>
        <taxon>Bacillati</taxon>
        <taxon>Actinomycetota</taxon>
        <taxon>Actinomycetes</taxon>
        <taxon>Streptosporangiales</taxon>
        <taxon>Nocardiopsidaceae</taxon>
        <taxon>Nocardiopsis</taxon>
    </lineage>
</organism>
<evidence type="ECO:0000256" key="5">
    <source>
        <dbReference type="SAM" id="Phobius"/>
    </source>
</evidence>
<feature type="domain" description="Chaplin" evidence="7">
    <location>
        <begin position="205"/>
        <end position="245"/>
    </location>
</feature>
<keyword evidence="2" id="KW-0130">Cell adhesion</keyword>
<keyword evidence="5" id="KW-0812">Transmembrane</keyword>
<feature type="transmembrane region" description="Helical" evidence="5">
    <location>
        <begin position="338"/>
        <end position="362"/>
    </location>
</feature>
<feature type="region of interest" description="Disordered" evidence="4">
    <location>
        <begin position="134"/>
        <end position="154"/>
    </location>
</feature>
<sequence>MRKRLTTTTTLALLTAGFAAAPLTAAWAGPVTDGSGGAASGNQISVPADVEADLCGNALSVLGISKAECTEVAKAVYSASDKGSGGPTTDGSGGVASGNQINIPVDAALDICGNSAAIGGVSKADCTKVVERLADESGGGSGGPTTDGSGGVASGNQINIPVDAAITVCGNSVAVLGTSKAECTTVVNVITTSPENEEAPQTDGSGGVGSGNQINIPVDAAVEICGNAVSVLGVAKAECMDKVGHGDHGGGSDGDDGSDGDGGGDDGKDHQNGGDDGADDGGDGPGDGGDEGDGGSDGGKDGGSGAPGKDGDGGSGDAPKKELASQVSSEEDLLPVTGGALVGLIAAAVAAVGGGGAAMAVARKKRRAAAHAAD</sequence>
<evidence type="ECO:0000313" key="8">
    <source>
        <dbReference type="EMBL" id="MDA2809573.1"/>
    </source>
</evidence>